<dbReference type="EMBL" id="BGZK01000427">
    <property type="protein sequence ID" value="GBP42941.1"/>
    <property type="molecule type" value="Genomic_DNA"/>
</dbReference>
<name>A0A4C1VVX7_EUMVA</name>
<keyword evidence="2" id="KW-1185">Reference proteome</keyword>
<comment type="caution">
    <text evidence="1">The sequence shown here is derived from an EMBL/GenBank/DDBJ whole genome shotgun (WGS) entry which is preliminary data.</text>
</comment>
<dbReference type="Proteomes" id="UP000299102">
    <property type="component" value="Unassembled WGS sequence"/>
</dbReference>
<evidence type="ECO:0000313" key="1">
    <source>
        <dbReference type="EMBL" id="GBP42941.1"/>
    </source>
</evidence>
<organism evidence="1 2">
    <name type="scientific">Eumeta variegata</name>
    <name type="common">Bagworm moth</name>
    <name type="synonym">Eumeta japonica</name>
    <dbReference type="NCBI Taxonomy" id="151549"/>
    <lineage>
        <taxon>Eukaryota</taxon>
        <taxon>Metazoa</taxon>
        <taxon>Ecdysozoa</taxon>
        <taxon>Arthropoda</taxon>
        <taxon>Hexapoda</taxon>
        <taxon>Insecta</taxon>
        <taxon>Pterygota</taxon>
        <taxon>Neoptera</taxon>
        <taxon>Endopterygota</taxon>
        <taxon>Lepidoptera</taxon>
        <taxon>Glossata</taxon>
        <taxon>Ditrysia</taxon>
        <taxon>Tineoidea</taxon>
        <taxon>Psychidae</taxon>
        <taxon>Oiketicinae</taxon>
        <taxon>Eumeta</taxon>
    </lineage>
</organism>
<reference evidence="1 2" key="1">
    <citation type="journal article" date="2019" name="Commun. Biol.">
        <title>The bagworm genome reveals a unique fibroin gene that provides high tensile strength.</title>
        <authorList>
            <person name="Kono N."/>
            <person name="Nakamura H."/>
            <person name="Ohtoshi R."/>
            <person name="Tomita M."/>
            <person name="Numata K."/>
            <person name="Arakawa K."/>
        </authorList>
    </citation>
    <scope>NUCLEOTIDE SEQUENCE [LARGE SCALE GENOMIC DNA]</scope>
</reference>
<evidence type="ECO:0000313" key="2">
    <source>
        <dbReference type="Proteomes" id="UP000299102"/>
    </source>
</evidence>
<gene>
    <name evidence="1" type="ORF">EVAR_96438_1</name>
</gene>
<accession>A0A4C1VVX7</accession>
<dbReference type="AlphaFoldDB" id="A0A4C1VVX7"/>
<sequence>MEYDPSPCILTKHASVNSWSWSPLRPAFKSNFSLGVCGDLNRRSCALPLLPDIGRRREERSLFGARSRAWLQAERDNESCFSRAAPPPAQTTFALCANARCLKEETSAKWWIYPDDNISHF</sequence>
<proteinExistence type="predicted"/>
<protein>
    <submittedName>
        <fullName evidence="1">Uncharacterized protein</fullName>
    </submittedName>
</protein>